<dbReference type="RefSeq" id="WP_344747817.1">
    <property type="nucleotide sequence ID" value="NZ_BAAAWW010000139.1"/>
</dbReference>
<accession>A0ABV5TJK4</accession>
<keyword evidence="3" id="KW-1185">Reference proteome</keyword>
<proteinExistence type="predicted"/>
<evidence type="ECO:0000256" key="1">
    <source>
        <dbReference type="SAM" id="Phobius"/>
    </source>
</evidence>
<keyword evidence="1" id="KW-1133">Transmembrane helix</keyword>
<dbReference type="Proteomes" id="UP001589610">
    <property type="component" value="Unassembled WGS sequence"/>
</dbReference>
<comment type="caution">
    <text evidence="2">The sequence shown here is derived from an EMBL/GenBank/DDBJ whole genome shotgun (WGS) entry which is preliminary data.</text>
</comment>
<evidence type="ECO:0000313" key="2">
    <source>
        <dbReference type="EMBL" id="MFB9679295.1"/>
    </source>
</evidence>
<keyword evidence="1" id="KW-0472">Membrane</keyword>
<organism evidence="2 3">
    <name type="scientific">Streptosporangium vulgare</name>
    <dbReference type="NCBI Taxonomy" id="46190"/>
    <lineage>
        <taxon>Bacteria</taxon>
        <taxon>Bacillati</taxon>
        <taxon>Actinomycetota</taxon>
        <taxon>Actinomycetes</taxon>
        <taxon>Streptosporangiales</taxon>
        <taxon>Streptosporangiaceae</taxon>
        <taxon>Streptosporangium</taxon>
    </lineage>
</organism>
<keyword evidence="1" id="KW-0812">Transmembrane</keyword>
<feature type="transmembrane region" description="Helical" evidence="1">
    <location>
        <begin position="18"/>
        <end position="48"/>
    </location>
</feature>
<gene>
    <name evidence="2" type="ORF">ACFFRH_27770</name>
</gene>
<name>A0ABV5TJK4_9ACTN</name>
<reference evidence="2 3" key="1">
    <citation type="submission" date="2024-09" db="EMBL/GenBank/DDBJ databases">
        <authorList>
            <person name="Sun Q."/>
            <person name="Mori K."/>
        </authorList>
    </citation>
    <scope>NUCLEOTIDE SEQUENCE [LARGE SCALE GENOMIC DNA]</scope>
    <source>
        <strain evidence="2 3">JCM 3028</strain>
    </source>
</reference>
<evidence type="ECO:0000313" key="3">
    <source>
        <dbReference type="Proteomes" id="UP001589610"/>
    </source>
</evidence>
<evidence type="ECO:0008006" key="4">
    <source>
        <dbReference type="Google" id="ProtNLM"/>
    </source>
</evidence>
<dbReference type="EMBL" id="JBHMBS010000015">
    <property type="protein sequence ID" value="MFB9679295.1"/>
    <property type="molecule type" value="Genomic_DNA"/>
</dbReference>
<protein>
    <recommendedName>
        <fullName evidence="4">DUF4229 domain-containing protein</fullName>
    </recommendedName>
</protein>
<sequence>MSLFEKHIDAIEIAAKTAYWMCFVAGFVLLLAGHMTVLMAVAIGVMWLSRLVMYEIQGTRTRWDERAAEESELRREQRHLRREQELRLQIRRLQHPDN</sequence>